<dbReference type="NCBIfam" id="NF040568">
    <property type="entry name" value="SCO2525_fam"/>
    <property type="match status" value="1"/>
</dbReference>
<dbReference type="Pfam" id="PF01234">
    <property type="entry name" value="NNMT_PNMT_TEMT"/>
    <property type="match status" value="1"/>
</dbReference>
<dbReference type="GO" id="GO:0008168">
    <property type="term" value="F:methyltransferase activity"/>
    <property type="evidence" value="ECO:0007669"/>
    <property type="project" value="UniProtKB-KW"/>
</dbReference>
<dbReference type="EMBL" id="JACHMF010000001">
    <property type="protein sequence ID" value="MBB4693910.1"/>
    <property type="molecule type" value="Genomic_DNA"/>
</dbReference>
<dbReference type="Pfam" id="PF20269">
    <property type="entry name" value="CATRA-N"/>
    <property type="match status" value="1"/>
</dbReference>
<protein>
    <submittedName>
        <fullName evidence="7">Uncharacterized protein</fullName>
    </submittedName>
</protein>
<evidence type="ECO:0000313" key="8">
    <source>
        <dbReference type="Proteomes" id="UP000542742"/>
    </source>
</evidence>
<dbReference type="NCBIfam" id="NF041121">
    <property type="entry name" value="SAV_2336_NTERM"/>
    <property type="match status" value="1"/>
</dbReference>
<accession>A0A7W7G381</accession>
<dbReference type="InterPro" id="IPR046923">
    <property type="entry name" value="CATRA-C"/>
</dbReference>
<dbReference type="InterPro" id="IPR029063">
    <property type="entry name" value="SAM-dependent_MTases_sf"/>
</dbReference>
<dbReference type="InterPro" id="IPR046922">
    <property type="entry name" value="CATRA-N"/>
</dbReference>
<keyword evidence="2" id="KW-0808">Transferase</keyword>
<dbReference type="PANTHER" id="PTHR10867">
    <property type="entry name" value="NNMT/PNMT/TEMT FAMILY MEMBER"/>
    <property type="match status" value="1"/>
</dbReference>
<reference evidence="7 8" key="1">
    <citation type="submission" date="2020-08" db="EMBL/GenBank/DDBJ databases">
        <title>Sequencing the genomes of 1000 actinobacteria strains.</title>
        <authorList>
            <person name="Klenk H.-P."/>
        </authorList>
    </citation>
    <scope>NUCLEOTIDE SEQUENCE [LARGE SCALE GENOMIC DNA]</scope>
    <source>
        <strain evidence="7 8">DSM 45518</strain>
    </source>
</reference>
<keyword evidence="1" id="KW-0489">Methyltransferase</keyword>
<feature type="domain" description="CASPASE and TPR Repeat-Associated N-terminal" evidence="5">
    <location>
        <begin position="522"/>
        <end position="709"/>
    </location>
</feature>
<evidence type="ECO:0000256" key="2">
    <source>
        <dbReference type="ARBA" id="ARBA00022679"/>
    </source>
</evidence>
<evidence type="ECO:0000313" key="7">
    <source>
        <dbReference type="EMBL" id="MBB4693910.1"/>
    </source>
</evidence>
<evidence type="ECO:0000256" key="3">
    <source>
        <dbReference type="ARBA" id="ARBA00022691"/>
    </source>
</evidence>
<comment type="caution">
    <text evidence="7">The sequence shown here is derived from an EMBL/GenBank/DDBJ whole genome shotgun (WGS) entry which is preliminary data.</text>
</comment>
<dbReference type="RefSeq" id="WP_184952478.1">
    <property type="nucleotide sequence ID" value="NZ_BOMC01000053.1"/>
</dbReference>
<feature type="domain" description="CASPASE and TPR Repeat-Associated C-terminal" evidence="6">
    <location>
        <begin position="714"/>
        <end position="835"/>
    </location>
</feature>
<dbReference type="InterPro" id="IPR047738">
    <property type="entry name" value="SAV_2336-like_N"/>
</dbReference>
<dbReference type="PROSITE" id="PS51681">
    <property type="entry name" value="SAM_MT_NNMT_PNMT_TEMT"/>
    <property type="match status" value="1"/>
</dbReference>
<dbReference type="InterPro" id="IPR000940">
    <property type="entry name" value="NNMT_TEMT_trans"/>
</dbReference>
<sequence length="1323" mass="143340">MNDGLARILAAAFPASDPEQLAEAIWLAARTPRPEYAHEPVPDGPAPEETSPDKTEDGAPAGELPAAKPAAELALPVGDAEPLSPGGAPVTEVGLGLPAKAPTDIVTTTALSLFRRVHRAGLPVVDVDATVEATADARRLVVVTRSGRERGLDVAVVVDRTTVALAWSETVDELERTLRRSGAFRAVTRWTVDRAVRAVSGEPLVHDTAEVAHQAAQLVDPAGRRLVLFLSDGTGDGWRHSGMWTMLRRWAAAMPTALVHLLPQSHWGYTTVGPPAGVVRSGRPAEPNASLDSRTAWWSDDDISPADLPVPVLELEPESILRWTRAIVSGSPWNEAIWTRPRAGLPEPAVAPSAADRLRTFEMRASPGAQQLAHILAGAPLLSLPLIKVLHEHLVDRPATSQIAELLVSGLLERTPESTGSGDTLMRFLPDVPELLYRGTTVSEEWDIYELLTGYLERHARAGDTVRAAIADPNGITSVNTFLTPFASMGARMAQRLGLILDEAVPDQPGSTRASSPITEQQLVVHHFAALTGPDAARAVRQLNALWQSFNNSSPSEAAFPSDPASAPEGILAARTNPQLGFRTVVRREADVLTLSLMMDAFEVPSDTSAWPEHTRWWEALSHGNVDALLGGAILYLATGTAGATPSVIRAAIPAHPDDADGWWNRGLDLGGFPCWEVTASPGPGMRRLAVLTGQDDAGALDRFIWGEGSPEMAPLGRYLMDAAKLRAHVLKRGDGGSVTRLQGEATGRVNVLAQALREPVDLEAVAAMVPRVTTDMAEIIDALQELTAVEFDVEVIRDRMETALPRLLPTDEAILGHLREQLSGDVDRLRELSANAERTLEVAAAISAVVDDRRSVPDSPAGTRIGFAVDVIQFGARPDRRQREVRERFMALVERVFAGLGVNVGQAVREDRGDGMLVVLPPGLAEHRVLPDLLRIMSREVEADNTGHPRDRIRLRLSVGIGRFPVAASGPAGSTIVELARLLDSSTLHNAANSNPEADVVALVTDRLYRDVFDAGSHERDRDQFEVVDVEVKSSLVRAWLWIDAATPLRRLTRTAGEARSDVRNDERVSASVSGLAPVMTHVGNADVNWDEFDPEQYFVHNYAILRRDDARIIEIVASFFARTVRGRKLGDAVDVGTGPNLYPAMLMLPFAGRVILLDRGRPSREWLNQALRQPQSSWDLFWHAIADGRPEYATIARPMAVLADRAVVAKGNLFSLQPDQFDLGTMFFGAESVTTRNDEFRRATQQFVGSLKRGAPFAAAFMRESNGYLVNGTSYPACPVTERDVEQALAPVSRQLNLDVVGDNSLREGYGGMIVATGRKK</sequence>
<keyword evidence="8" id="KW-1185">Reference proteome</keyword>
<evidence type="ECO:0000259" key="5">
    <source>
        <dbReference type="Pfam" id="PF20269"/>
    </source>
</evidence>
<dbReference type="PANTHER" id="PTHR10867:SF17">
    <property type="entry name" value="NICOTINAMIDE N-METHYLTRANSFERASE"/>
    <property type="match status" value="1"/>
</dbReference>
<dbReference type="NCBIfam" id="NF038357">
    <property type="entry name" value="BN6_48550_fam"/>
    <property type="match status" value="1"/>
</dbReference>
<evidence type="ECO:0000259" key="6">
    <source>
        <dbReference type="Pfam" id="PF20270"/>
    </source>
</evidence>
<organism evidence="7 8">
    <name type="scientific">Paractinoplanes abujensis</name>
    <dbReference type="NCBI Taxonomy" id="882441"/>
    <lineage>
        <taxon>Bacteria</taxon>
        <taxon>Bacillati</taxon>
        <taxon>Actinomycetota</taxon>
        <taxon>Actinomycetes</taxon>
        <taxon>Micromonosporales</taxon>
        <taxon>Micromonosporaceae</taxon>
        <taxon>Paractinoplanes</taxon>
    </lineage>
</organism>
<dbReference type="SUPFAM" id="SSF53335">
    <property type="entry name" value="S-adenosyl-L-methionine-dependent methyltransferases"/>
    <property type="match status" value="1"/>
</dbReference>
<feature type="region of interest" description="Disordered" evidence="4">
    <location>
        <begin position="33"/>
        <end position="64"/>
    </location>
</feature>
<keyword evidence="3" id="KW-0949">S-adenosyl-L-methionine</keyword>
<dbReference type="Proteomes" id="UP000542742">
    <property type="component" value="Unassembled WGS sequence"/>
</dbReference>
<proteinExistence type="predicted"/>
<dbReference type="Gene3D" id="3.40.50.150">
    <property type="entry name" value="Vaccinia Virus protein VP39"/>
    <property type="match status" value="1"/>
</dbReference>
<dbReference type="GO" id="GO:0032259">
    <property type="term" value="P:methylation"/>
    <property type="evidence" value="ECO:0007669"/>
    <property type="project" value="UniProtKB-KW"/>
</dbReference>
<dbReference type="Pfam" id="PF20270">
    <property type="entry name" value="CATRA-C"/>
    <property type="match status" value="1"/>
</dbReference>
<evidence type="ECO:0000256" key="1">
    <source>
        <dbReference type="ARBA" id="ARBA00022603"/>
    </source>
</evidence>
<gene>
    <name evidence="7" type="ORF">BKA14_004058</name>
</gene>
<evidence type="ECO:0000256" key="4">
    <source>
        <dbReference type="SAM" id="MobiDB-lite"/>
    </source>
</evidence>
<name>A0A7W7G381_9ACTN</name>